<dbReference type="Proteomes" id="UP001500058">
    <property type="component" value="Unassembled WGS sequence"/>
</dbReference>
<organism evidence="2 3">
    <name type="scientific">Streptomyces glaucosporus</name>
    <dbReference type="NCBI Taxonomy" id="284044"/>
    <lineage>
        <taxon>Bacteria</taxon>
        <taxon>Bacillati</taxon>
        <taxon>Actinomycetota</taxon>
        <taxon>Actinomycetes</taxon>
        <taxon>Kitasatosporales</taxon>
        <taxon>Streptomycetaceae</taxon>
        <taxon>Streptomyces</taxon>
    </lineage>
</organism>
<feature type="region of interest" description="Disordered" evidence="1">
    <location>
        <begin position="21"/>
        <end position="88"/>
    </location>
</feature>
<sequence length="88" mass="9254">MRGGCEGELPPGEVECFGTVHAPTIGPRPGPARRPVVDNRGTTRVAAERGDVRRGLRAGAARPLGDRGSLPRFQARQSSQPGLTIPDS</sequence>
<dbReference type="EMBL" id="BAAATJ010000002">
    <property type="protein sequence ID" value="GAA2387390.1"/>
    <property type="molecule type" value="Genomic_DNA"/>
</dbReference>
<comment type="caution">
    <text evidence="2">The sequence shown here is derived from an EMBL/GenBank/DDBJ whole genome shotgun (WGS) entry which is preliminary data.</text>
</comment>
<protein>
    <submittedName>
        <fullName evidence="2">Uncharacterized protein</fullName>
    </submittedName>
</protein>
<proteinExistence type="predicted"/>
<evidence type="ECO:0000313" key="3">
    <source>
        <dbReference type="Proteomes" id="UP001500058"/>
    </source>
</evidence>
<feature type="compositionally biased region" description="Low complexity" evidence="1">
    <location>
        <begin position="57"/>
        <end position="68"/>
    </location>
</feature>
<evidence type="ECO:0000256" key="1">
    <source>
        <dbReference type="SAM" id="MobiDB-lite"/>
    </source>
</evidence>
<name>A0ABP5UXK6_9ACTN</name>
<feature type="compositionally biased region" description="Polar residues" evidence="1">
    <location>
        <begin position="75"/>
        <end position="88"/>
    </location>
</feature>
<reference evidence="3" key="1">
    <citation type="journal article" date="2019" name="Int. J. Syst. Evol. Microbiol.">
        <title>The Global Catalogue of Microorganisms (GCM) 10K type strain sequencing project: providing services to taxonomists for standard genome sequencing and annotation.</title>
        <authorList>
            <consortium name="The Broad Institute Genomics Platform"/>
            <consortium name="The Broad Institute Genome Sequencing Center for Infectious Disease"/>
            <person name="Wu L."/>
            <person name="Ma J."/>
        </authorList>
    </citation>
    <scope>NUCLEOTIDE SEQUENCE [LARGE SCALE GENOMIC DNA]</scope>
    <source>
        <strain evidence="3">JCM 6921</strain>
    </source>
</reference>
<gene>
    <name evidence="2" type="ORF">GCM10010420_08020</name>
</gene>
<accession>A0ABP5UXK6</accession>
<keyword evidence="3" id="KW-1185">Reference proteome</keyword>
<evidence type="ECO:0000313" key="2">
    <source>
        <dbReference type="EMBL" id="GAA2387390.1"/>
    </source>
</evidence>